<dbReference type="EMBL" id="BARS01058078">
    <property type="protein sequence ID" value="GAG45264.1"/>
    <property type="molecule type" value="Genomic_DNA"/>
</dbReference>
<feature type="non-terminal residue" evidence="1">
    <location>
        <position position="1"/>
    </location>
</feature>
<protein>
    <submittedName>
        <fullName evidence="1">Uncharacterized protein</fullName>
    </submittedName>
</protein>
<gene>
    <name evidence="1" type="ORF">S01H1_84872</name>
    <name evidence="2" type="ORF">S01H1_84875</name>
</gene>
<sequence length="48" mass="5445">TADAIQMITDQMTPEYAQYLHLMQWDGKYPTTMLGNLEDLGVIIDTTP</sequence>
<reference evidence="1" key="1">
    <citation type="journal article" date="2014" name="Front. Microbiol.">
        <title>High frequency of phylogenetically diverse reductive dehalogenase-homologous genes in deep subseafloor sedimentary metagenomes.</title>
        <authorList>
            <person name="Kawai M."/>
            <person name="Futagami T."/>
            <person name="Toyoda A."/>
            <person name="Takaki Y."/>
            <person name="Nishi S."/>
            <person name="Hori S."/>
            <person name="Arai W."/>
            <person name="Tsubouchi T."/>
            <person name="Morono Y."/>
            <person name="Uchiyama I."/>
            <person name="Ito T."/>
            <person name="Fujiyama A."/>
            <person name="Inagaki F."/>
            <person name="Takami H."/>
        </authorList>
    </citation>
    <scope>NUCLEOTIDE SEQUENCE</scope>
    <source>
        <strain evidence="1">Expedition CK06-06</strain>
    </source>
</reference>
<dbReference type="EMBL" id="BARS01058075">
    <property type="protein sequence ID" value="GAG45239.1"/>
    <property type="molecule type" value="Genomic_DNA"/>
</dbReference>
<accession>X0XPY1</accession>
<organism evidence="1">
    <name type="scientific">marine sediment metagenome</name>
    <dbReference type="NCBI Taxonomy" id="412755"/>
    <lineage>
        <taxon>unclassified sequences</taxon>
        <taxon>metagenomes</taxon>
        <taxon>ecological metagenomes</taxon>
    </lineage>
</organism>
<name>X0XPY1_9ZZZZ</name>
<dbReference type="AlphaFoldDB" id="X0XPY1"/>
<proteinExistence type="predicted"/>
<comment type="caution">
    <text evidence="1">The sequence shown here is derived from an EMBL/GenBank/DDBJ whole genome shotgun (WGS) entry which is preliminary data.</text>
</comment>
<evidence type="ECO:0000313" key="2">
    <source>
        <dbReference type="EMBL" id="GAG45264.1"/>
    </source>
</evidence>
<evidence type="ECO:0000313" key="1">
    <source>
        <dbReference type="EMBL" id="GAG45239.1"/>
    </source>
</evidence>